<accession>A0A3P7N7X6</accession>
<organism evidence="2 3">
    <name type="scientific">Dibothriocephalus latus</name>
    <name type="common">Fish tapeworm</name>
    <name type="synonym">Diphyllobothrium latum</name>
    <dbReference type="NCBI Taxonomy" id="60516"/>
    <lineage>
        <taxon>Eukaryota</taxon>
        <taxon>Metazoa</taxon>
        <taxon>Spiralia</taxon>
        <taxon>Lophotrochozoa</taxon>
        <taxon>Platyhelminthes</taxon>
        <taxon>Cestoda</taxon>
        <taxon>Eucestoda</taxon>
        <taxon>Diphyllobothriidea</taxon>
        <taxon>Diphyllobothriidae</taxon>
        <taxon>Dibothriocephalus</taxon>
    </lineage>
</organism>
<keyword evidence="3" id="KW-1185">Reference proteome</keyword>
<evidence type="ECO:0000313" key="3">
    <source>
        <dbReference type="Proteomes" id="UP000281553"/>
    </source>
</evidence>
<evidence type="ECO:0000256" key="1">
    <source>
        <dbReference type="SAM" id="MobiDB-lite"/>
    </source>
</evidence>
<protein>
    <submittedName>
        <fullName evidence="2">Uncharacterized protein</fullName>
    </submittedName>
</protein>
<dbReference type="AlphaFoldDB" id="A0A3P7N7X6"/>
<dbReference type="Proteomes" id="UP000281553">
    <property type="component" value="Unassembled WGS sequence"/>
</dbReference>
<gene>
    <name evidence="2" type="ORF">DILT_LOCUS17654</name>
</gene>
<dbReference type="OrthoDB" id="6279010at2759"/>
<dbReference type="EMBL" id="UYRU01093600">
    <property type="protein sequence ID" value="VDN38644.1"/>
    <property type="molecule type" value="Genomic_DNA"/>
</dbReference>
<proteinExistence type="predicted"/>
<feature type="region of interest" description="Disordered" evidence="1">
    <location>
        <begin position="1"/>
        <end position="26"/>
    </location>
</feature>
<reference evidence="2 3" key="1">
    <citation type="submission" date="2018-11" db="EMBL/GenBank/DDBJ databases">
        <authorList>
            <consortium name="Pathogen Informatics"/>
        </authorList>
    </citation>
    <scope>NUCLEOTIDE SEQUENCE [LARGE SCALE GENOMIC DNA]</scope>
</reference>
<dbReference type="Gene3D" id="2.60.120.1190">
    <property type="match status" value="1"/>
</dbReference>
<sequence length="91" mass="10504">MIVEDRDCGTGWMEEEQENRPLPSSAFVGWKRNGEEHTPFNGISARQDYVRLVFLFDGLYNFTGLRILLANTLGSERALPRLIEARLSRQF</sequence>
<feature type="non-terminal residue" evidence="2">
    <location>
        <position position="91"/>
    </location>
</feature>
<name>A0A3P7N7X6_DIBLA</name>
<evidence type="ECO:0000313" key="2">
    <source>
        <dbReference type="EMBL" id="VDN38644.1"/>
    </source>
</evidence>